<evidence type="ECO:0000313" key="6">
    <source>
        <dbReference type="Proteomes" id="UP000825729"/>
    </source>
</evidence>
<evidence type="ECO:0000256" key="3">
    <source>
        <dbReference type="ARBA" id="ARBA00038471"/>
    </source>
</evidence>
<gene>
    <name evidence="5" type="ORF">H6P81_015850</name>
</gene>
<dbReference type="InterPro" id="IPR052421">
    <property type="entry name" value="PCW_Enzyme_Inhibitor"/>
</dbReference>
<comment type="caution">
    <text evidence="5">The sequence shown here is derived from an EMBL/GenBank/DDBJ whole genome shotgun (WGS) entry which is preliminary data.</text>
</comment>
<keyword evidence="1" id="KW-0732">Signal</keyword>
<evidence type="ECO:0000256" key="1">
    <source>
        <dbReference type="ARBA" id="ARBA00022729"/>
    </source>
</evidence>
<evidence type="ECO:0000313" key="5">
    <source>
        <dbReference type="EMBL" id="KAG9444510.1"/>
    </source>
</evidence>
<protein>
    <submittedName>
        <fullName evidence="5">Uncharacterized protein</fullName>
    </submittedName>
</protein>
<keyword evidence="4" id="KW-0472">Membrane</keyword>
<dbReference type="EMBL" id="JAINDJ010000006">
    <property type="protein sequence ID" value="KAG9444510.1"/>
    <property type="molecule type" value="Genomic_DNA"/>
</dbReference>
<feature type="transmembrane region" description="Helical" evidence="4">
    <location>
        <begin position="15"/>
        <end position="33"/>
    </location>
</feature>
<dbReference type="Gene3D" id="1.20.140.40">
    <property type="entry name" value="Invertase/pectin methylesterase inhibitor family protein"/>
    <property type="match status" value="1"/>
</dbReference>
<accession>A0AAV7E6P9</accession>
<dbReference type="SUPFAM" id="SSF101148">
    <property type="entry name" value="Plant invertase/pectin methylesterase inhibitor"/>
    <property type="match status" value="1"/>
</dbReference>
<evidence type="ECO:0000256" key="2">
    <source>
        <dbReference type="ARBA" id="ARBA00023157"/>
    </source>
</evidence>
<comment type="similarity">
    <text evidence="3">Belongs to the PMEI family.</text>
</comment>
<organism evidence="5 6">
    <name type="scientific">Aristolochia fimbriata</name>
    <name type="common">White veined hardy Dutchman's pipe vine</name>
    <dbReference type="NCBI Taxonomy" id="158543"/>
    <lineage>
        <taxon>Eukaryota</taxon>
        <taxon>Viridiplantae</taxon>
        <taxon>Streptophyta</taxon>
        <taxon>Embryophyta</taxon>
        <taxon>Tracheophyta</taxon>
        <taxon>Spermatophyta</taxon>
        <taxon>Magnoliopsida</taxon>
        <taxon>Magnoliidae</taxon>
        <taxon>Piperales</taxon>
        <taxon>Aristolochiaceae</taxon>
        <taxon>Aristolochia</taxon>
    </lineage>
</organism>
<dbReference type="PANTHER" id="PTHR36710:SF18">
    <property type="entry name" value="PECTINESTERASE INHIBITOR 5-RELATED"/>
    <property type="match status" value="1"/>
</dbReference>
<dbReference type="InterPro" id="IPR035513">
    <property type="entry name" value="Invertase/methylesterase_inhib"/>
</dbReference>
<evidence type="ECO:0000256" key="4">
    <source>
        <dbReference type="SAM" id="Phobius"/>
    </source>
</evidence>
<sequence>MARARGYNLAFVCRVYPFLLFLLHGCSFATAGVNTHLTKDIVKNWLVTDLGYITFDKERRYAMETYSMLKTFRAKDPDRDCYNLCLQLYNMLFDDIVNGLQAMAAKNYHGMFEEATATGAEVQTCEFCMGGRPHGNPVAERNQYLLHFHRIIVAIALMLMGWP</sequence>
<dbReference type="AlphaFoldDB" id="A0AAV7E6P9"/>
<keyword evidence="6" id="KW-1185">Reference proteome</keyword>
<keyword evidence="4" id="KW-0812">Transmembrane</keyword>
<dbReference type="PANTHER" id="PTHR36710">
    <property type="entry name" value="PECTINESTERASE INHIBITOR-LIKE"/>
    <property type="match status" value="1"/>
</dbReference>
<proteinExistence type="inferred from homology"/>
<dbReference type="Proteomes" id="UP000825729">
    <property type="component" value="Unassembled WGS sequence"/>
</dbReference>
<name>A0AAV7E6P9_ARIFI</name>
<keyword evidence="4" id="KW-1133">Transmembrane helix</keyword>
<keyword evidence="2" id="KW-1015">Disulfide bond</keyword>
<reference evidence="5 6" key="1">
    <citation type="submission" date="2021-07" db="EMBL/GenBank/DDBJ databases">
        <title>The Aristolochia fimbriata genome: insights into angiosperm evolution, floral development and chemical biosynthesis.</title>
        <authorList>
            <person name="Jiao Y."/>
        </authorList>
    </citation>
    <scope>NUCLEOTIDE SEQUENCE [LARGE SCALE GENOMIC DNA]</scope>
    <source>
        <strain evidence="5">IBCAS-2021</strain>
        <tissue evidence="5">Leaf</tissue>
    </source>
</reference>